<dbReference type="AlphaFoldDB" id="A0A7W9Q903"/>
<organism evidence="1 2">
    <name type="scientific">Streptomyces zagrosensis</name>
    <dbReference type="NCBI Taxonomy" id="1042984"/>
    <lineage>
        <taxon>Bacteria</taxon>
        <taxon>Bacillati</taxon>
        <taxon>Actinomycetota</taxon>
        <taxon>Actinomycetes</taxon>
        <taxon>Kitasatosporales</taxon>
        <taxon>Streptomycetaceae</taxon>
        <taxon>Streptomyces</taxon>
    </lineage>
</organism>
<proteinExistence type="predicted"/>
<protein>
    <submittedName>
        <fullName evidence="1">Uncharacterized protein</fullName>
    </submittedName>
</protein>
<dbReference type="EMBL" id="JACHJL010000004">
    <property type="protein sequence ID" value="MBB5934902.1"/>
    <property type="molecule type" value="Genomic_DNA"/>
</dbReference>
<evidence type="ECO:0000313" key="1">
    <source>
        <dbReference type="EMBL" id="MBB5934902.1"/>
    </source>
</evidence>
<keyword evidence="2" id="KW-1185">Reference proteome</keyword>
<reference evidence="1 2" key="1">
    <citation type="submission" date="2020-08" db="EMBL/GenBank/DDBJ databases">
        <title>Genomic Encyclopedia of Type Strains, Phase III (KMG-III): the genomes of soil and plant-associated and newly described type strains.</title>
        <authorList>
            <person name="Whitman W."/>
        </authorList>
    </citation>
    <scope>NUCLEOTIDE SEQUENCE [LARGE SCALE GENOMIC DNA]</scope>
    <source>
        <strain evidence="1 2">CECT 8305</strain>
    </source>
</reference>
<comment type="caution">
    <text evidence="1">The sequence shown here is derived from an EMBL/GenBank/DDBJ whole genome shotgun (WGS) entry which is preliminary data.</text>
</comment>
<gene>
    <name evidence="1" type="ORF">FHS42_001952</name>
</gene>
<evidence type="ECO:0000313" key="2">
    <source>
        <dbReference type="Proteomes" id="UP000588098"/>
    </source>
</evidence>
<sequence length="36" mass="3920">MLIAMLFGFLLASTDASPDIQEFLDNVAEGLSDIDF</sequence>
<name>A0A7W9Q903_9ACTN</name>
<accession>A0A7W9Q903</accession>
<dbReference type="Proteomes" id="UP000588098">
    <property type="component" value="Unassembled WGS sequence"/>
</dbReference>